<sequence>MKILIVIRRGILVLIVFLIFLTVFHTQISYPLSVCARKQANNIEKDFVCNLIYYYSLNNKFANGTVFKQMKLKGKNYVSNFISKFNIKKSKGELLYFGDFAEHIGGIRIYDINRNLIWDFYFSNAIFSCNLDSFPQQITDTLVSNFIKNKKICGFSVFSENEFNELILDDFSGNTGANFKFFQYKHFKRYEMASSYLFTQWPFKGFPKLEKFSLVFDYKKLNKKNHFSFPILNFLFFYFWKSLCDIFDFPETYLIYLIVIEILLFLFPKLNSVLKEIKTLKQ</sequence>
<organism evidence="2 3">
    <name type="scientific">Thermotomaculum hydrothermale</name>
    <dbReference type="NCBI Taxonomy" id="981385"/>
    <lineage>
        <taxon>Bacteria</taxon>
        <taxon>Pseudomonadati</taxon>
        <taxon>Acidobacteriota</taxon>
        <taxon>Holophagae</taxon>
        <taxon>Thermotomaculales</taxon>
        <taxon>Thermotomaculaceae</taxon>
        <taxon>Thermotomaculum</taxon>
    </lineage>
</organism>
<protein>
    <submittedName>
        <fullName evidence="2">Uncharacterized protein</fullName>
    </submittedName>
</protein>
<evidence type="ECO:0000256" key="1">
    <source>
        <dbReference type="SAM" id="Phobius"/>
    </source>
</evidence>
<keyword evidence="1" id="KW-0812">Transmembrane</keyword>
<dbReference type="AlphaFoldDB" id="A0A7R6PNQ3"/>
<feature type="transmembrane region" description="Helical" evidence="1">
    <location>
        <begin position="253"/>
        <end position="274"/>
    </location>
</feature>
<dbReference type="RefSeq" id="WP_201327767.1">
    <property type="nucleotide sequence ID" value="NZ_AP017470.1"/>
</dbReference>
<evidence type="ECO:0000313" key="3">
    <source>
        <dbReference type="Proteomes" id="UP000595564"/>
    </source>
</evidence>
<proteinExistence type="predicted"/>
<name>A0A7R6PNQ3_9BACT</name>
<keyword evidence="3" id="KW-1185">Reference proteome</keyword>
<accession>A0A7R6PNQ3</accession>
<gene>
    <name evidence="2" type="ORF">TTHT_2015</name>
</gene>
<evidence type="ECO:0000313" key="2">
    <source>
        <dbReference type="EMBL" id="BBB33457.1"/>
    </source>
</evidence>
<dbReference type="EMBL" id="AP017470">
    <property type="protein sequence ID" value="BBB33457.1"/>
    <property type="molecule type" value="Genomic_DNA"/>
</dbReference>
<dbReference type="KEGG" id="thyd:TTHT_2015"/>
<reference evidence="2 3" key="1">
    <citation type="journal article" date="2012" name="Extremophiles">
        <title>Thermotomaculum hydrothermale gen. nov., sp. nov., a novel heterotrophic thermophile within the phylum Acidobacteria from a deep-sea hydrothermal vent chimney in the Southern Okinawa Trough.</title>
        <authorList>
            <person name="Izumi H."/>
            <person name="Nunoura T."/>
            <person name="Miyazaki M."/>
            <person name="Mino S."/>
            <person name="Toki T."/>
            <person name="Takai K."/>
            <person name="Sako Y."/>
            <person name="Sawabe T."/>
            <person name="Nakagawa S."/>
        </authorList>
    </citation>
    <scope>NUCLEOTIDE SEQUENCE [LARGE SCALE GENOMIC DNA]</scope>
    <source>
        <strain evidence="2 3">AC55</strain>
    </source>
</reference>
<dbReference type="Proteomes" id="UP000595564">
    <property type="component" value="Chromosome"/>
</dbReference>
<keyword evidence="1" id="KW-0472">Membrane</keyword>
<keyword evidence="1" id="KW-1133">Transmembrane helix</keyword>